<dbReference type="OrthoDB" id="9786141at2"/>
<dbReference type="GO" id="GO:0016787">
    <property type="term" value="F:hydrolase activity"/>
    <property type="evidence" value="ECO:0007669"/>
    <property type="project" value="UniProtKB-KW"/>
</dbReference>
<accession>A0A1H6KIV9</accession>
<evidence type="ECO:0000256" key="2">
    <source>
        <dbReference type="RuleBase" id="RU003476"/>
    </source>
</evidence>
<dbReference type="STRING" id="1159016.SAMN02927937_01085"/>
<dbReference type="InterPro" id="IPR020084">
    <property type="entry name" value="NUDIX_hydrolase_CS"/>
</dbReference>
<evidence type="ECO:0000259" key="3">
    <source>
        <dbReference type="PROSITE" id="PS51462"/>
    </source>
</evidence>
<dbReference type="PANTHER" id="PTHR43736:SF5">
    <property type="entry name" value="NUDIX HYDROLASE DOMAIN-CONTAINING PROTEIN"/>
    <property type="match status" value="1"/>
</dbReference>
<dbReference type="Gene3D" id="3.90.79.10">
    <property type="entry name" value="Nucleoside Triphosphate Pyrophosphohydrolase"/>
    <property type="match status" value="1"/>
</dbReference>
<keyword evidence="5" id="KW-1185">Reference proteome</keyword>
<organism evidence="4 5">
    <name type="scientific">Paenimyroides marinum</name>
    <dbReference type="NCBI Taxonomy" id="1159016"/>
    <lineage>
        <taxon>Bacteria</taxon>
        <taxon>Pseudomonadati</taxon>
        <taxon>Bacteroidota</taxon>
        <taxon>Flavobacteriia</taxon>
        <taxon>Flavobacteriales</taxon>
        <taxon>Flavobacteriaceae</taxon>
        <taxon>Paenimyroides</taxon>
    </lineage>
</organism>
<dbReference type="RefSeq" id="WP_091097145.1">
    <property type="nucleotide sequence ID" value="NZ_FNXE01000011.1"/>
</dbReference>
<dbReference type="PROSITE" id="PS51462">
    <property type="entry name" value="NUDIX"/>
    <property type="match status" value="1"/>
</dbReference>
<dbReference type="InterPro" id="IPR020476">
    <property type="entry name" value="Nudix_hydrolase"/>
</dbReference>
<gene>
    <name evidence="4" type="ORF">SAMN02927937_01085</name>
</gene>
<sequence length="144" mass="16501">MTYTSKIFVTVDVVLFRKTDDSHELLLIQRLNEPFKGQWALPGGFVDENEDLETAAKRELFEETDIKLFQVKQIKAYGNPHRDPRGHMVSVAFMGEIDSLAQAKAKDDAKSVQWFSIDQLPVLAFDHAEIIRDAIEKYITKPAY</sequence>
<dbReference type="InterPro" id="IPR000086">
    <property type="entry name" value="NUDIX_hydrolase_dom"/>
</dbReference>
<evidence type="ECO:0000313" key="5">
    <source>
        <dbReference type="Proteomes" id="UP000199634"/>
    </source>
</evidence>
<comment type="similarity">
    <text evidence="2">Belongs to the Nudix hydrolase family.</text>
</comment>
<dbReference type="InterPro" id="IPR015797">
    <property type="entry name" value="NUDIX_hydrolase-like_dom_sf"/>
</dbReference>
<dbReference type="PRINTS" id="PR00502">
    <property type="entry name" value="NUDIXFAMILY"/>
</dbReference>
<dbReference type="SUPFAM" id="SSF55811">
    <property type="entry name" value="Nudix"/>
    <property type="match status" value="1"/>
</dbReference>
<feature type="domain" description="Nudix hydrolase" evidence="3">
    <location>
        <begin position="6"/>
        <end position="139"/>
    </location>
</feature>
<dbReference type="Pfam" id="PF00293">
    <property type="entry name" value="NUDIX"/>
    <property type="match status" value="1"/>
</dbReference>
<evidence type="ECO:0000313" key="4">
    <source>
        <dbReference type="EMBL" id="SEH72682.1"/>
    </source>
</evidence>
<dbReference type="AlphaFoldDB" id="A0A1H6KIV9"/>
<keyword evidence="1 2" id="KW-0378">Hydrolase</keyword>
<protein>
    <submittedName>
        <fullName evidence="4">8-oxo-dGTP diphosphatase</fullName>
    </submittedName>
</protein>
<name>A0A1H6KIV9_9FLAO</name>
<evidence type="ECO:0000256" key="1">
    <source>
        <dbReference type="ARBA" id="ARBA00022801"/>
    </source>
</evidence>
<reference evidence="4 5" key="1">
    <citation type="submission" date="2016-10" db="EMBL/GenBank/DDBJ databases">
        <authorList>
            <person name="de Groot N.N."/>
        </authorList>
    </citation>
    <scope>NUCLEOTIDE SEQUENCE [LARGE SCALE GENOMIC DNA]</scope>
    <source>
        <strain evidence="4 5">CGMCC 1.10825</strain>
    </source>
</reference>
<dbReference type="CDD" id="cd18873">
    <property type="entry name" value="NUDIX_NadM_like"/>
    <property type="match status" value="1"/>
</dbReference>
<dbReference type="Proteomes" id="UP000199634">
    <property type="component" value="Unassembled WGS sequence"/>
</dbReference>
<dbReference type="EMBL" id="FNXE01000011">
    <property type="protein sequence ID" value="SEH72682.1"/>
    <property type="molecule type" value="Genomic_DNA"/>
</dbReference>
<proteinExistence type="inferred from homology"/>
<dbReference type="PANTHER" id="PTHR43736">
    <property type="entry name" value="ADP-RIBOSE PYROPHOSPHATASE"/>
    <property type="match status" value="1"/>
</dbReference>
<dbReference type="PROSITE" id="PS00893">
    <property type="entry name" value="NUDIX_BOX"/>
    <property type="match status" value="1"/>
</dbReference>